<name>Q2GTI8_CHAGB</name>
<evidence type="ECO:0000313" key="1">
    <source>
        <dbReference type="EMBL" id="EAQ84702.1"/>
    </source>
</evidence>
<dbReference type="eggNOG" id="ENOG502T532">
    <property type="taxonomic scope" value="Eukaryota"/>
</dbReference>
<sequence length="154" mass="17431">MATFPDHCLPPEGIFETRKALFESINAYAKPRGYAFTTQRSIRGPGGFLRLFFACDRSRRLPLSPERDRQRKTTAPLRRYIHSYQCSQKLALRQRISRQSSGKVVILQHAKTSTTVSPMSAGNLVKARVQSMRLQISSRKRAFGAVCSTGQIDR</sequence>
<organism evidence="1 2">
    <name type="scientific">Chaetomium globosum (strain ATCC 6205 / CBS 148.51 / DSM 1962 / NBRC 6347 / NRRL 1970)</name>
    <name type="common">Soil fungus</name>
    <dbReference type="NCBI Taxonomy" id="306901"/>
    <lineage>
        <taxon>Eukaryota</taxon>
        <taxon>Fungi</taxon>
        <taxon>Dikarya</taxon>
        <taxon>Ascomycota</taxon>
        <taxon>Pezizomycotina</taxon>
        <taxon>Sordariomycetes</taxon>
        <taxon>Sordariomycetidae</taxon>
        <taxon>Sordariales</taxon>
        <taxon>Chaetomiaceae</taxon>
        <taxon>Chaetomium</taxon>
    </lineage>
</organism>
<proteinExistence type="predicted"/>
<accession>Q2GTI8</accession>
<protein>
    <submittedName>
        <fullName evidence="1">Uncharacterized protein</fullName>
    </submittedName>
</protein>
<dbReference type="HOGENOM" id="CLU_1704012_0_0_1"/>
<gene>
    <name evidence="1" type="ORF">CHGG_08716</name>
</gene>
<dbReference type="VEuPathDB" id="FungiDB:CHGG_08716"/>
<dbReference type="AlphaFoldDB" id="Q2GTI8"/>
<evidence type="ECO:0000313" key="2">
    <source>
        <dbReference type="Proteomes" id="UP000001056"/>
    </source>
</evidence>
<reference evidence="2" key="1">
    <citation type="journal article" date="2015" name="Genome Announc.">
        <title>Draft genome sequence of the cellulolytic fungus Chaetomium globosum.</title>
        <authorList>
            <person name="Cuomo C.A."/>
            <person name="Untereiner W.A."/>
            <person name="Ma L.-J."/>
            <person name="Grabherr M."/>
            <person name="Birren B.W."/>
        </authorList>
    </citation>
    <scope>NUCLEOTIDE SEQUENCE [LARGE SCALE GENOMIC DNA]</scope>
    <source>
        <strain evidence="2">ATCC 6205 / CBS 148.51 / DSM 1962 / NBRC 6347 / NRRL 1970</strain>
    </source>
</reference>
<dbReference type="InParanoid" id="Q2GTI8"/>
<dbReference type="Proteomes" id="UP000001056">
    <property type="component" value="Unassembled WGS sequence"/>
</dbReference>
<dbReference type="OrthoDB" id="1421156at2759"/>
<dbReference type="GeneID" id="4394790"/>
<dbReference type="RefSeq" id="XP_001226643.1">
    <property type="nucleotide sequence ID" value="XM_001226642.1"/>
</dbReference>
<dbReference type="EMBL" id="CH408034">
    <property type="protein sequence ID" value="EAQ84702.1"/>
    <property type="molecule type" value="Genomic_DNA"/>
</dbReference>
<keyword evidence="2" id="KW-1185">Reference proteome</keyword>